<dbReference type="GO" id="GO:0003951">
    <property type="term" value="F:NAD+ kinase activity"/>
    <property type="evidence" value="ECO:0007669"/>
    <property type="project" value="UniProtKB-UniRule"/>
</dbReference>
<dbReference type="GO" id="GO:0051287">
    <property type="term" value="F:NAD binding"/>
    <property type="evidence" value="ECO:0007669"/>
    <property type="project" value="UniProtKB-ARBA"/>
</dbReference>
<evidence type="ECO:0000256" key="9">
    <source>
        <dbReference type="HAMAP-Rule" id="MF_00361"/>
    </source>
</evidence>
<keyword evidence="6 9" id="KW-0521">NADP</keyword>
<dbReference type="PANTHER" id="PTHR20275">
    <property type="entry name" value="NAD KINASE"/>
    <property type="match status" value="1"/>
</dbReference>
<gene>
    <name evidence="9" type="primary">nadK</name>
    <name evidence="10" type="ORF">HMA55_02960</name>
</gene>
<feature type="binding site" evidence="9">
    <location>
        <position position="255"/>
    </location>
    <ligand>
        <name>NAD(+)</name>
        <dbReference type="ChEBI" id="CHEBI:57540"/>
    </ligand>
</feature>
<feature type="binding site" evidence="9">
    <location>
        <begin position="80"/>
        <end position="81"/>
    </location>
    <ligand>
        <name>NAD(+)</name>
        <dbReference type="ChEBI" id="CHEBI:57540"/>
    </ligand>
</feature>
<dbReference type="NCBIfam" id="NF002892">
    <property type="entry name" value="PRK03372.1"/>
    <property type="match status" value="1"/>
</dbReference>
<evidence type="ECO:0000256" key="2">
    <source>
        <dbReference type="ARBA" id="ARBA00022679"/>
    </source>
</evidence>
<feature type="binding site" evidence="9">
    <location>
        <begin position="196"/>
        <end position="201"/>
    </location>
    <ligand>
        <name>NAD(+)</name>
        <dbReference type="ChEBI" id="CHEBI:57540"/>
    </ligand>
</feature>
<comment type="function">
    <text evidence="9">Involved in the regulation of the intracellular balance of NAD and NADP, and is a key enzyme in the biosynthesis of NADP. Catalyzes specifically the phosphorylation on 2'-hydroxyl of the adenosine moiety of NAD to yield NADP.</text>
</comment>
<dbReference type="Gene3D" id="3.40.50.10330">
    <property type="entry name" value="Probable inorganic polyphosphate/atp-NAD kinase, domain 1"/>
    <property type="match status" value="1"/>
</dbReference>
<evidence type="ECO:0000313" key="11">
    <source>
        <dbReference type="Proteomes" id="UP000577408"/>
    </source>
</evidence>
<evidence type="ECO:0000256" key="6">
    <source>
        <dbReference type="ARBA" id="ARBA00022857"/>
    </source>
</evidence>
<evidence type="ECO:0000313" key="10">
    <source>
        <dbReference type="EMBL" id="MBA1836870.1"/>
    </source>
</evidence>
<keyword evidence="5 9" id="KW-0067">ATP-binding</keyword>
<evidence type="ECO:0000256" key="8">
    <source>
        <dbReference type="ARBA" id="ARBA00047925"/>
    </source>
</evidence>
<feature type="binding site" evidence="9">
    <location>
        <position position="166"/>
    </location>
    <ligand>
        <name>NAD(+)</name>
        <dbReference type="ChEBI" id="CHEBI:57540"/>
    </ligand>
</feature>
<dbReference type="GO" id="GO:0006741">
    <property type="term" value="P:NADP+ biosynthetic process"/>
    <property type="evidence" value="ECO:0007669"/>
    <property type="project" value="UniProtKB-UniRule"/>
</dbReference>
<feature type="active site" description="Proton acceptor" evidence="9">
    <location>
        <position position="80"/>
    </location>
</feature>
<dbReference type="Pfam" id="PF01513">
    <property type="entry name" value="NAD_kinase"/>
    <property type="match status" value="1"/>
</dbReference>
<comment type="similarity">
    <text evidence="9">Belongs to the NAD kinase family.</text>
</comment>
<evidence type="ECO:0000256" key="1">
    <source>
        <dbReference type="ARBA" id="ARBA00022490"/>
    </source>
</evidence>
<keyword evidence="3 9" id="KW-0547">Nucleotide-binding</keyword>
<proteinExistence type="inferred from homology"/>
<dbReference type="InterPro" id="IPR017438">
    <property type="entry name" value="ATP-NAD_kinase_N"/>
</dbReference>
<dbReference type="Proteomes" id="UP000577408">
    <property type="component" value="Unassembled WGS sequence"/>
</dbReference>
<name>A0A7V8UT98_9CORY</name>
<keyword evidence="7 9" id="KW-0520">NAD</keyword>
<evidence type="ECO:0000256" key="3">
    <source>
        <dbReference type="ARBA" id="ARBA00022741"/>
    </source>
</evidence>
<comment type="caution">
    <text evidence="9">Lacks conserved residue(s) required for the propagation of feature annotation.</text>
</comment>
<keyword evidence="11" id="KW-1185">Reference proteome</keyword>
<sequence length="306" mass="32704">MGGSTHREILLVPHLFRASNIDSAARATELLQDAGIAVRLLEQEQMDVIETNPVLCGLSRAASNGDAAAGCELVLVLGGDGTFLRAAGFARAQDIPVLGINLGHVGFLAEGEAASLEKVIGQVIDRSYRVVERMTLDIAVIGEHGDVLGRGWALNECSIENSDRSRVLDATLEVDFRPVSSFGCDGVLISTPTGSTAYAFSAGGPVMWPQLDAILVVPNNAHALFAKPLVVAPTSTVAVESERQTTQATAVMDGQRRLTVPSGSRVEVVRGERPVRWVRLDDRPFTDRLVDKFQLPVSGWRGPRGS</sequence>
<dbReference type="GO" id="GO:0019674">
    <property type="term" value="P:NAD+ metabolic process"/>
    <property type="evidence" value="ECO:0007669"/>
    <property type="project" value="InterPro"/>
</dbReference>
<keyword evidence="4 9" id="KW-0418">Kinase</keyword>
<evidence type="ECO:0000256" key="7">
    <source>
        <dbReference type="ARBA" id="ARBA00023027"/>
    </source>
</evidence>
<dbReference type="HAMAP" id="MF_00361">
    <property type="entry name" value="NAD_kinase"/>
    <property type="match status" value="1"/>
</dbReference>
<dbReference type="AlphaFoldDB" id="A0A7V8UT98"/>
<feature type="binding site" evidence="9">
    <location>
        <position position="185"/>
    </location>
    <ligand>
        <name>NAD(+)</name>
        <dbReference type="ChEBI" id="CHEBI:57540"/>
    </ligand>
</feature>
<accession>A0A7V8UT98</accession>
<dbReference type="InterPro" id="IPR017437">
    <property type="entry name" value="ATP-NAD_kinase_PpnK-typ_C"/>
</dbReference>
<feature type="binding site" evidence="9">
    <location>
        <begin position="155"/>
        <end position="156"/>
    </location>
    <ligand>
        <name>NAD(+)</name>
        <dbReference type="ChEBI" id="CHEBI:57540"/>
    </ligand>
</feature>
<organism evidence="10 11">
    <name type="scientific">Corynebacterium wankanglinii</name>
    <dbReference type="NCBI Taxonomy" id="2735136"/>
    <lineage>
        <taxon>Bacteria</taxon>
        <taxon>Bacillati</taxon>
        <taxon>Actinomycetota</taxon>
        <taxon>Actinomycetes</taxon>
        <taxon>Mycobacteriales</taxon>
        <taxon>Corynebacteriaceae</taxon>
        <taxon>Corynebacterium</taxon>
    </lineage>
</organism>
<dbReference type="EMBL" id="JABFED010000002">
    <property type="protein sequence ID" value="MBA1836870.1"/>
    <property type="molecule type" value="Genomic_DNA"/>
</dbReference>
<reference evidence="10 11" key="1">
    <citation type="submission" date="2020-05" db="EMBL/GenBank/DDBJ databases">
        <title>Descriptions of Corynebacterium xxxx sp. nov., Corynebacterium yyyy sp. nov. and Corynebacterium zzzz sp. nov.</title>
        <authorList>
            <person name="Zhang G."/>
        </authorList>
    </citation>
    <scope>NUCLEOTIDE SEQUENCE [LARGE SCALE GENOMIC DNA]</scope>
    <source>
        <strain evidence="11">zg-913</strain>
    </source>
</reference>
<dbReference type="EC" id="2.7.1.23" evidence="9"/>
<comment type="catalytic activity">
    <reaction evidence="8 9">
        <text>NAD(+) + ATP = ADP + NADP(+) + H(+)</text>
        <dbReference type="Rhea" id="RHEA:18629"/>
        <dbReference type="ChEBI" id="CHEBI:15378"/>
        <dbReference type="ChEBI" id="CHEBI:30616"/>
        <dbReference type="ChEBI" id="CHEBI:57540"/>
        <dbReference type="ChEBI" id="CHEBI:58349"/>
        <dbReference type="ChEBI" id="CHEBI:456216"/>
        <dbReference type="EC" id="2.7.1.23"/>
    </reaction>
</comment>
<dbReference type="Gene3D" id="2.60.200.30">
    <property type="entry name" value="Probable inorganic polyphosphate/atp-NAD kinase, domain 2"/>
    <property type="match status" value="1"/>
</dbReference>
<comment type="cofactor">
    <cofactor evidence="9">
        <name>a divalent metal cation</name>
        <dbReference type="ChEBI" id="CHEBI:60240"/>
    </cofactor>
</comment>
<dbReference type="Pfam" id="PF20143">
    <property type="entry name" value="NAD_kinase_C"/>
    <property type="match status" value="1"/>
</dbReference>
<evidence type="ECO:0000256" key="5">
    <source>
        <dbReference type="ARBA" id="ARBA00022840"/>
    </source>
</evidence>
<dbReference type="InterPro" id="IPR002504">
    <property type="entry name" value="NADK"/>
</dbReference>
<dbReference type="RefSeq" id="WP_181191606.1">
    <property type="nucleotide sequence ID" value="NZ_JABFED010000002.1"/>
</dbReference>
<dbReference type="GO" id="GO:0005524">
    <property type="term" value="F:ATP binding"/>
    <property type="evidence" value="ECO:0007669"/>
    <property type="project" value="UniProtKB-KW"/>
</dbReference>
<dbReference type="GO" id="GO:0005737">
    <property type="term" value="C:cytoplasm"/>
    <property type="evidence" value="ECO:0007669"/>
    <property type="project" value="UniProtKB-SubCell"/>
</dbReference>
<keyword evidence="2 9" id="KW-0808">Transferase</keyword>
<dbReference type="FunFam" id="2.60.200.30:FF:000007">
    <property type="entry name" value="NAD kinase"/>
    <property type="match status" value="1"/>
</dbReference>
<dbReference type="GO" id="GO:0046872">
    <property type="term" value="F:metal ion binding"/>
    <property type="evidence" value="ECO:0007669"/>
    <property type="project" value="UniProtKB-UniRule"/>
</dbReference>
<comment type="subcellular location">
    <subcellularLocation>
        <location evidence="9">Cytoplasm</location>
    </subcellularLocation>
</comment>
<comment type="caution">
    <text evidence="10">The sequence shown here is derived from an EMBL/GenBank/DDBJ whole genome shotgun (WGS) entry which is preliminary data.</text>
</comment>
<protein>
    <recommendedName>
        <fullName evidence="9">NAD kinase</fullName>
        <ecNumber evidence="9">2.7.1.23</ecNumber>
    </recommendedName>
    <alternativeName>
        <fullName evidence="9">ATP-dependent NAD kinase</fullName>
    </alternativeName>
</protein>
<dbReference type="PANTHER" id="PTHR20275:SF0">
    <property type="entry name" value="NAD KINASE"/>
    <property type="match status" value="1"/>
</dbReference>
<dbReference type="SUPFAM" id="SSF111331">
    <property type="entry name" value="NAD kinase/diacylglycerol kinase-like"/>
    <property type="match status" value="1"/>
</dbReference>
<feature type="binding site" evidence="9">
    <location>
        <position position="85"/>
    </location>
    <ligand>
        <name>NAD(+)</name>
        <dbReference type="ChEBI" id="CHEBI:57540"/>
    </ligand>
</feature>
<evidence type="ECO:0000256" key="4">
    <source>
        <dbReference type="ARBA" id="ARBA00022777"/>
    </source>
</evidence>
<dbReference type="InterPro" id="IPR016064">
    <property type="entry name" value="NAD/diacylglycerol_kinase_sf"/>
</dbReference>
<keyword evidence="1 9" id="KW-0963">Cytoplasm</keyword>